<dbReference type="OrthoDB" id="10266980at2759"/>
<dbReference type="PANTHER" id="PTHR13439">
    <property type="entry name" value="CT120 PROTEIN"/>
    <property type="match status" value="1"/>
</dbReference>
<feature type="transmembrane region" description="Helical" evidence="7">
    <location>
        <begin position="200"/>
        <end position="217"/>
    </location>
</feature>
<proteinExistence type="predicted"/>
<evidence type="ECO:0000256" key="7">
    <source>
        <dbReference type="SAM" id="Phobius"/>
    </source>
</evidence>
<dbReference type="GeneID" id="25411322"/>
<dbReference type="Pfam" id="PF03798">
    <property type="entry name" value="TRAM_LAG1_CLN8"/>
    <property type="match status" value="1"/>
</dbReference>
<evidence type="ECO:0000313" key="10">
    <source>
        <dbReference type="Proteomes" id="UP000027730"/>
    </source>
</evidence>
<feature type="transmembrane region" description="Helical" evidence="7">
    <location>
        <begin position="76"/>
        <end position="96"/>
    </location>
</feature>
<feature type="domain" description="TLC" evidence="8">
    <location>
        <begin position="69"/>
        <end position="315"/>
    </location>
</feature>
<keyword evidence="3 7" id="KW-1133">Transmembrane helix</keyword>
<organism evidence="9 10">
    <name type="scientific">Aureobasidium namibiae CBS 147.97</name>
    <dbReference type="NCBI Taxonomy" id="1043004"/>
    <lineage>
        <taxon>Eukaryota</taxon>
        <taxon>Fungi</taxon>
        <taxon>Dikarya</taxon>
        <taxon>Ascomycota</taxon>
        <taxon>Pezizomycotina</taxon>
        <taxon>Dothideomycetes</taxon>
        <taxon>Dothideomycetidae</taxon>
        <taxon>Dothideales</taxon>
        <taxon>Saccotheciaceae</taxon>
        <taxon>Aureobasidium</taxon>
    </lineage>
</organism>
<protein>
    <submittedName>
        <fullName evidence="9">DUF887-domain-containing protein</fullName>
    </submittedName>
</protein>
<evidence type="ECO:0000313" key="9">
    <source>
        <dbReference type="EMBL" id="KEQ71337.1"/>
    </source>
</evidence>
<dbReference type="PROSITE" id="PS50922">
    <property type="entry name" value="TLC"/>
    <property type="match status" value="1"/>
</dbReference>
<evidence type="ECO:0000259" key="8">
    <source>
        <dbReference type="PROSITE" id="PS50922"/>
    </source>
</evidence>
<keyword evidence="4 5" id="KW-0472">Membrane</keyword>
<name>A0A074WNL3_9PEZI</name>
<dbReference type="Proteomes" id="UP000027730">
    <property type="component" value="Unassembled WGS sequence"/>
</dbReference>
<comment type="subcellular location">
    <subcellularLocation>
        <location evidence="1">Membrane</location>
        <topology evidence="1">Multi-pass membrane protein</topology>
    </subcellularLocation>
</comment>
<keyword evidence="2 5" id="KW-0812">Transmembrane</keyword>
<dbReference type="InterPro" id="IPR050846">
    <property type="entry name" value="TLCD"/>
</dbReference>
<evidence type="ECO:0000256" key="3">
    <source>
        <dbReference type="ARBA" id="ARBA00022989"/>
    </source>
</evidence>
<feature type="transmembrane region" description="Helical" evidence="7">
    <location>
        <begin position="116"/>
        <end position="134"/>
    </location>
</feature>
<dbReference type="EMBL" id="KL584714">
    <property type="protein sequence ID" value="KEQ71337.1"/>
    <property type="molecule type" value="Genomic_DNA"/>
</dbReference>
<dbReference type="SMART" id="SM00724">
    <property type="entry name" value="TLC"/>
    <property type="match status" value="1"/>
</dbReference>
<feature type="transmembrane region" description="Helical" evidence="7">
    <location>
        <begin position="36"/>
        <end position="55"/>
    </location>
</feature>
<dbReference type="GO" id="GO:0005783">
    <property type="term" value="C:endoplasmic reticulum"/>
    <property type="evidence" value="ECO:0007669"/>
    <property type="project" value="TreeGrafter"/>
</dbReference>
<feature type="region of interest" description="Disordered" evidence="6">
    <location>
        <begin position="321"/>
        <end position="345"/>
    </location>
</feature>
<evidence type="ECO:0000256" key="6">
    <source>
        <dbReference type="SAM" id="MobiDB-lite"/>
    </source>
</evidence>
<dbReference type="RefSeq" id="XP_013425408.1">
    <property type="nucleotide sequence ID" value="XM_013569954.1"/>
</dbReference>
<evidence type="ECO:0000256" key="1">
    <source>
        <dbReference type="ARBA" id="ARBA00004141"/>
    </source>
</evidence>
<dbReference type="AlphaFoldDB" id="A0A074WNL3"/>
<feature type="transmembrane region" description="Helical" evidence="7">
    <location>
        <begin position="282"/>
        <end position="303"/>
    </location>
</feature>
<evidence type="ECO:0000256" key="4">
    <source>
        <dbReference type="ARBA" id="ARBA00023136"/>
    </source>
</evidence>
<evidence type="ECO:0000256" key="2">
    <source>
        <dbReference type="ARBA" id="ARBA00022692"/>
    </source>
</evidence>
<dbReference type="STRING" id="1043004.A0A074WNL3"/>
<accession>A0A074WNL3</accession>
<feature type="transmembrane region" description="Helical" evidence="7">
    <location>
        <begin position="141"/>
        <end position="161"/>
    </location>
</feature>
<evidence type="ECO:0000256" key="5">
    <source>
        <dbReference type="PROSITE-ProRule" id="PRU00205"/>
    </source>
</evidence>
<keyword evidence="10" id="KW-1185">Reference proteome</keyword>
<sequence>MRDPFPIACPQWLAEATRPLADKLSLPTLPLHIHEVLLAVVFYQTINAVVAPALSRRFFPQAYSSFNHRTRLNWDVHVVSMAQSLLVNTTALWIMYYDTDRNNMNWAGKIWGYDGALGFLQSLAGGYFMWDLFMCTYHINIFGPGMLAHAISACTVFFFGFRPFLNYYGPVFILYELSSPALNMHWFMDKLNMTGSIYQLINGIVLISTFFFCRLVWGSVNSVLVFRDIWTAMQNGGVVGLDENLGLKYGLDQNMSAITPQDLPYTGSEDIMRFAGSRSLPAWLALSYLASNIVLNVLNWYWFAKMIEALRKRFDPPFGTKRPEKKEIAVEEKTQEPEIEIQRGLDADGRKSIEITGIQSTPPSVRSRRRG</sequence>
<dbReference type="InterPro" id="IPR006634">
    <property type="entry name" value="TLC-dom"/>
</dbReference>
<dbReference type="GO" id="GO:0055088">
    <property type="term" value="P:lipid homeostasis"/>
    <property type="evidence" value="ECO:0007669"/>
    <property type="project" value="TreeGrafter"/>
</dbReference>
<gene>
    <name evidence="9" type="ORF">M436DRAFT_50855</name>
</gene>
<dbReference type="PANTHER" id="PTHR13439:SF0">
    <property type="entry name" value="TOPOISOMERASE I DAMAGE AFFECTED PROTEIN 4"/>
    <property type="match status" value="1"/>
</dbReference>
<dbReference type="HOGENOM" id="CLU_034597_0_1_1"/>
<dbReference type="GO" id="GO:0016020">
    <property type="term" value="C:membrane"/>
    <property type="evidence" value="ECO:0007669"/>
    <property type="project" value="UniProtKB-SubCell"/>
</dbReference>
<feature type="region of interest" description="Disordered" evidence="6">
    <location>
        <begin position="352"/>
        <end position="371"/>
    </location>
</feature>
<reference evidence="9 10" key="1">
    <citation type="journal article" date="2014" name="BMC Genomics">
        <title>Genome sequencing of four Aureobasidium pullulans varieties: biotechnological potential, stress tolerance, and description of new species.</title>
        <authorList>
            <person name="Gostin Ar C."/>
            <person name="Ohm R.A."/>
            <person name="Kogej T."/>
            <person name="Sonjak S."/>
            <person name="Turk M."/>
            <person name="Zajc J."/>
            <person name="Zalar P."/>
            <person name="Grube M."/>
            <person name="Sun H."/>
            <person name="Han J."/>
            <person name="Sharma A."/>
            <person name="Chiniquy J."/>
            <person name="Ngan C.Y."/>
            <person name="Lipzen A."/>
            <person name="Barry K."/>
            <person name="Grigoriev I.V."/>
            <person name="Gunde-Cimerman N."/>
        </authorList>
    </citation>
    <scope>NUCLEOTIDE SEQUENCE [LARGE SCALE GENOMIC DNA]</scope>
    <source>
        <strain evidence="9 10">CBS 147.97</strain>
    </source>
</reference>